<feature type="region of interest" description="Disordered" evidence="7">
    <location>
        <begin position="613"/>
        <end position="634"/>
    </location>
</feature>
<name>A0A6A7BK27_9PLEO</name>
<evidence type="ECO:0000256" key="6">
    <source>
        <dbReference type="ARBA" id="ARBA00023163"/>
    </source>
</evidence>
<dbReference type="Gene3D" id="3.30.40.10">
    <property type="entry name" value="Zinc/RING finger domain, C3HC4 (zinc finger)"/>
    <property type="match status" value="1"/>
</dbReference>
<keyword evidence="2" id="KW-0479">Metal-binding</keyword>
<evidence type="ECO:0000256" key="2">
    <source>
        <dbReference type="ARBA" id="ARBA00022723"/>
    </source>
</evidence>
<dbReference type="AlphaFoldDB" id="A0A6A7BK27"/>
<reference evidence="9" key="1">
    <citation type="submission" date="2020-01" db="EMBL/GenBank/DDBJ databases">
        <authorList>
            <consortium name="DOE Joint Genome Institute"/>
            <person name="Haridas S."/>
            <person name="Albert R."/>
            <person name="Binder M."/>
            <person name="Bloem J."/>
            <person name="Labutti K."/>
            <person name="Salamov A."/>
            <person name="Andreopoulos B."/>
            <person name="Baker S.E."/>
            <person name="Barry K."/>
            <person name="Bills G."/>
            <person name="Bluhm B.H."/>
            <person name="Cannon C."/>
            <person name="Castanera R."/>
            <person name="Culley D.E."/>
            <person name="Daum C."/>
            <person name="Ezra D."/>
            <person name="Gonzalez J.B."/>
            <person name="Henrissat B."/>
            <person name="Kuo A."/>
            <person name="Liang C."/>
            <person name="Lipzen A."/>
            <person name="Lutzoni F."/>
            <person name="Magnuson J."/>
            <person name="Mondo S."/>
            <person name="Nolan M."/>
            <person name="Ohm R."/>
            <person name="Pangilinan J."/>
            <person name="Park H.-J."/>
            <person name="Ramirez L."/>
            <person name="Alfaro M."/>
            <person name="Sun H."/>
            <person name="Tritt A."/>
            <person name="Yoshinaga Y."/>
            <person name="Zwiers L.-H."/>
            <person name="Turgeon B.G."/>
            <person name="Goodwin S.B."/>
            <person name="Spatafora J.W."/>
            <person name="Crous P.W."/>
            <person name="Grigoriev I.V."/>
        </authorList>
    </citation>
    <scope>NUCLEOTIDE SEQUENCE</scope>
    <source>
        <strain evidence="9">IPT5</strain>
    </source>
</reference>
<dbReference type="InterPro" id="IPR011011">
    <property type="entry name" value="Znf_FYVE_PHD"/>
</dbReference>
<evidence type="ECO:0000313" key="10">
    <source>
        <dbReference type="Proteomes" id="UP000799423"/>
    </source>
</evidence>
<sequence length="735" mass="83764">MLVRRDRFCGNILLYDYLSTKRTPVFLNRNLILAFRVHQQLLLGSDVEVYPDVDYSLRSKWSPPSWDELDDMVATETANGSFVLSLESIKLNGRQQSARDSDRNARARKAQVLLRAKTSIRASFFPEASQVCRTKSTQSALLKADNRGLHGSASIDMDPFIIKHQSLAPSSIRFIAGKSYLMELRLTFLSKEEAEEFYDYMGVENIAGNPLQLVTVYDNILHCPASGRAILQLKDHTKQLAFDLEVCMWWANTVSESILERSNRALRSREERTRSYLTPPLDADRKPRLQIRFLYGDRVVQKSSLACPLDGCRVRRLVDIADLKMHLDSFHDNFRFIATQERVDDQGVQHWKFEGEIADHRADQRASGRADEPMDVHVRAPEEPFDRQLHLRGNTRFHRVATQKHPPKHSGSKGRQAASTQMPFRRRPPEAVQARPVRAKKSYIVPGAPQGITFFRSVTKQPLCAGDRISESDDELDLDWMRLRKHAEIDKEDAPEAAKRFQKIFDDFMQDENLQADIHASDAIMRFTREKGDWLFEEDILEELSSKLDESLEDGIISKDIHTACLEIVRTLRTKAQATDETLQQFSELQVEPGGMAFHPAGDQVDKQLAKRDRKGKGRAKVTNTGHLTPITADSDGDLEMREALLISDTSMQPPEPMSSQPAYDECYCGEDALNSSSVLPVIACNRVDCVRRHFHIQCVQSHTKRPLPSLNLRRRDWTCDDCKNTSSIRTSGRT</sequence>
<proteinExistence type="inferred from homology"/>
<feature type="region of interest" description="Disordered" evidence="7">
    <location>
        <begin position="400"/>
        <end position="437"/>
    </location>
</feature>
<comment type="similarity">
    <text evidence="1">Belongs to the VEFS (VRN2-EMF2-FIS2-SU(Z)12) family.</text>
</comment>
<dbReference type="InterPro" id="IPR019786">
    <property type="entry name" value="Zinc_finger_PHD-type_CS"/>
</dbReference>
<keyword evidence="10" id="KW-1185">Reference proteome</keyword>
<keyword evidence="4" id="KW-0862">Zinc</keyword>
<evidence type="ECO:0000259" key="8">
    <source>
        <dbReference type="Pfam" id="PF09733"/>
    </source>
</evidence>
<dbReference type="Proteomes" id="UP000799423">
    <property type="component" value="Unassembled WGS sequence"/>
</dbReference>
<evidence type="ECO:0000256" key="7">
    <source>
        <dbReference type="SAM" id="MobiDB-lite"/>
    </source>
</evidence>
<gene>
    <name evidence="9" type="ORF">T440DRAFT_204304</name>
</gene>
<dbReference type="OrthoDB" id="166746at2759"/>
<feature type="compositionally biased region" description="Basic residues" evidence="7">
    <location>
        <begin position="400"/>
        <end position="412"/>
    </location>
</feature>
<evidence type="ECO:0000256" key="4">
    <source>
        <dbReference type="ARBA" id="ARBA00022833"/>
    </source>
</evidence>
<dbReference type="EMBL" id="MU006291">
    <property type="protein sequence ID" value="KAF2855117.1"/>
    <property type="molecule type" value="Genomic_DNA"/>
</dbReference>
<evidence type="ECO:0000256" key="1">
    <source>
        <dbReference type="ARBA" id="ARBA00007416"/>
    </source>
</evidence>
<evidence type="ECO:0000313" key="9">
    <source>
        <dbReference type="EMBL" id="KAF2855117.1"/>
    </source>
</evidence>
<evidence type="ECO:0000256" key="5">
    <source>
        <dbReference type="ARBA" id="ARBA00023015"/>
    </source>
</evidence>
<dbReference type="Pfam" id="PF09733">
    <property type="entry name" value="VEFS-Box"/>
    <property type="match status" value="1"/>
</dbReference>
<keyword evidence="3" id="KW-0863">Zinc-finger</keyword>
<protein>
    <recommendedName>
        <fullName evidence="8">Polycomb protein VEFS-Box domain-containing protein</fullName>
    </recommendedName>
</protein>
<dbReference type="PROSITE" id="PS01359">
    <property type="entry name" value="ZF_PHD_1"/>
    <property type="match status" value="1"/>
</dbReference>
<dbReference type="InterPro" id="IPR013083">
    <property type="entry name" value="Znf_RING/FYVE/PHD"/>
</dbReference>
<dbReference type="InterPro" id="IPR019135">
    <property type="entry name" value="Polycomb_protein_VEFS-Box"/>
</dbReference>
<keyword evidence="6" id="KW-0804">Transcription</keyword>
<accession>A0A6A7BK27</accession>
<keyword evidence="5" id="KW-0805">Transcription regulation</keyword>
<evidence type="ECO:0000256" key="3">
    <source>
        <dbReference type="ARBA" id="ARBA00022771"/>
    </source>
</evidence>
<dbReference type="GO" id="GO:0008270">
    <property type="term" value="F:zinc ion binding"/>
    <property type="evidence" value="ECO:0007669"/>
    <property type="project" value="UniProtKB-KW"/>
</dbReference>
<dbReference type="CDD" id="cd21552">
    <property type="entry name" value="VEFS-box_ctSUZ12-like"/>
    <property type="match status" value="1"/>
</dbReference>
<organism evidence="9 10">
    <name type="scientific">Plenodomus tracheiphilus IPT5</name>
    <dbReference type="NCBI Taxonomy" id="1408161"/>
    <lineage>
        <taxon>Eukaryota</taxon>
        <taxon>Fungi</taxon>
        <taxon>Dikarya</taxon>
        <taxon>Ascomycota</taxon>
        <taxon>Pezizomycotina</taxon>
        <taxon>Dothideomycetes</taxon>
        <taxon>Pleosporomycetidae</taxon>
        <taxon>Pleosporales</taxon>
        <taxon>Pleosporineae</taxon>
        <taxon>Leptosphaeriaceae</taxon>
        <taxon>Plenodomus</taxon>
    </lineage>
</organism>
<dbReference type="SUPFAM" id="SSF57903">
    <property type="entry name" value="FYVE/PHD zinc finger"/>
    <property type="match status" value="1"/>
</dbReference>
<feature type="domain" description="Polycomb protein VEFS-Box" evidence="8">
    <location>
        <begin position="453"/>
        <end position="557"/>
    </location>
</feature>